<keyword evidence="4" id="KW-1185">Reference proteome</keyword>
<evidence type="ECO:0000256" key="2">
    <source>
        <dbReference type="SAM" id="Phobius"/>
    </source>
</evidence>
<evidence type="ECO:0000313" key="4">
    <source>
        <dbReference type="Proteomes" id="UP000664417"/>
    </source>
</evidence>
<feature type="coiled-coil region" evidence="1">
    <location>
        <begin position="160"/>
        <end position="195"/>
    </location>
</feature>
<keyword evidence="1" id="KW-0175">Coiled coil</keyword>
<dbReference type="AlphaFoldDB" id="A0A8J7U814"/>
<sequence>MPDINWAFFASALMSYGFGCQILAKGQQNHGSVSPKDFGFIVVGVLAALHFRKVLPLTQRGIPIMTLDTAPLLILFGGYLLLILSPLLAKALYTPGLPGRLLRIAGAIAGYVGCFLWMQERTSLSVAANQLVSGTVAFLFLGPAYAIWQQWEKWRSQRCLKKQEQECRARQQRFAEQKEAEKQAEKDAFEKLVRDLGK</sequence>
<feature type="transmembrane region" description="Helical" evidence="2">
    <location>
        <begin position="70"/>
        <end position="89"/>
    </location>
</feature>
<keyword evidence="2" id="KW-0472">Membrane</keyword>
<dbReference type="EMBL" id="JAFREP010000029">
    <property type="protein sequence ID" value="MBO1321996.1"/>
    <property type="molecule type" value="Genomic_DNA"/>
</dbReference>
<keyword evidence="2" id="KW-0812">Transmembrane</keyword>
<dbReference type="RefSeq" id="WP_207861967.1">
    <property type="nucleotide sequence ID" value="NZ_JAFREP010000029.1"/>
</dbReference>
<feature type="transmembrane region" description="Helical" evidence="2">
    <location>
        <begin position="38"/>
        <end position="55"/>
    </location>
</feature>
<organism evidence="3 4">
    <name type="scientific">Acanthopleuribacter pedis</name>
    <dbReference type="NCBI Taxonomy" id="442870"/>
    <lineage>
        <taxon>Bacteria</taxon>
        <taxon>Pseudomonadati</taxon>
        <taxon>Acidobacteriota</taxon>
        <taxon>Holophagae</taxon>
        <taxon>Acanthopleuribacterales</taxon>
        <taxon>Acanthopleuribacteraceae</taxon>
        <taxon>Acanthopleuribacter</taxon>
    </lineage>
</organism>
<evidence type="ECO:0000256" key="1">
    <source>
        <dbReference type="SAM" id="Coils"/>
    </source>
</evidence>
<feature type="transmembrane region" description="Helical" evidence="2">
    <location>
        <begin position="6"/>
        <end position="26"/>
    </location>
</feature>
<accession>A0A8J7U814</accession>
<gene>
    <name evidence="3" type="ORF">J3U88_26175</name>
</gene>
<evidence type="ECO:0000313" key="3">
    <source>
        <dbReference type="EMBL" id="MBO1321996.1"/>
    </source>
</evidence>
<proteinExistence type="predicted"/>
<comment type="caution">
    <text evidence="3">The sequence shown here is derived from an EMBL/GenBank/DDBJ whole genome shotgun (WGS) entry which is preliminary data.</text>
</comment>
<dbReference type="Proteomes" id="UP000664417">
    <property type="component" value="Unassembled WGS sequence"/>
</dbReference>
<evidence type="ECO:0008006" key="5">
    <source>
        <dbReference type="Google" id="ProtNLM"/>
    </source>
</evidence>
<protein>
    <recommendedName>
        <fullName evidence="5">Transmembrane protein</fullName>
    </recommendedName>
</protein>
<feature type="transmembrane region" description="Helical" evidence="2">
    <location>
        <begin position="101"/>
        <end position="118"/>
    </location>
</feature>
<reference evidence="3" key="1">
    <citation type="submission" date="2021-03" db="EMBL/GenBank/DDBJ databases">
        <authorList>
            <person name="Wang G."/>
        </authorList>
    </citation>
    <scope>NUCLEOTIDE SEQUENCE</scope>
    <source>
        <strain evidence="3">KCTC 12899</strain>
    </source>
</reference>
<keyword evidence="2" id="KW-1133">Transmembrane helix</keyword>
<feature type="transmembrane region" description="Helical" evidence="2">
    <location>
        <begin position="130"/>
        <end position="148"/>
    </location>
</feature>
<name>A0A8J7U814_9BACT</name>